<sequence>EQSSVKSELDKHMQASKQALQNFQSLQKEYDKLQDDNEATKSLCKELETKLTSVVNELAASKLETSAAQAERDKLKQAQEVATAEIKAWEQCKMELEAKLLLAESVASTSKEVHDQLRGQIAALEEKVAEQAQQLQARKEQHDSTVQQLEKVQRKPRCKACSTWKWPTTNVRWLISTRS</sequence>
<proteinExistence type="predicted"/>
<evidence type="ECO:0000313" key="2">
    <source>
        <dbReference type="EMBL" id="JAR86603.1"/>
    </source>
</evidence>
<reference evidence="2" key="1">
    <citation type="submission" date="2016-03" db="EMBL/GenBank/DDBJ databases">
        <title>Gut transcriptome analysis on engorged females of Ornithodoros mimon (Acari: Argasidae) and phylogenetic inferences of soft ticks.</title>
        <authorList>
            <person name="Landulfo G.A."/>
            <person name="Giovanni D."/>
            <person name="Carvalho E."/>
            <person name="Junqueira-de-Azevedo I."/>
            <person name="Patane J."/>
            <person name="Mendoca R."/>
            <person name="Barros-Battesti D."/>
        </authorList>
    </citation>
    <scope>NUCLEOTIDE SEQUENCE</scope>
    <source>
        <strain evidence="2">Females</strain>
        <tissue evidence="2">Gut</tissue>
    </source>
</reference>
<dbReference type="AlphaFoldDB" id="A0A147B746"/>
<dbReference type="Gene3D" id="1.10.287.1490">
    <property type="match status" value="1"/>
</dbReference>
<feature type="coiled-coil region" evidence="1">
    <location>
        <begin position="9"/>
        <end position="152"/>
    </location>
</feature>
<protein>
    <submittedName>
        <fullName evidence="2">Grip and coiled coil domain containing protein 2 like</fullName>
    </submittedName>
</protein>
<evidence type="ECO:0000256" key="1">
    <source>
        <dbReference type="SAM" id="Coils"/>
    </source>
</evidence>
<organism evidence="2">
    <name type="scientific">Alectorobius mimon</name>
    <dbReference type="NCBI Taxonomy" id="360319"/>
    <lineage>
        <taxon>Eukaryota</taxon>
        <taxon>Metazoa</taxon>
        <taxon>Ecdysozoa</taxon>
        <taxon>Arthropoda</taxon>
        <taxon>Chelicerata</taxon>
        <taxon>Arachnida</taxon>
        <taxon>Acari</taxon>
        <taxon>Parasitiformes</taxon>
        <taxon>Ixodida</taxon>
        <taxon>Ixodoidea</taxon>
        <taxon>Argasidae</taxon>
        <taxon>Ornithodorinae</taxon>
        <taxon>Alectorobius</taxon>
    </lineage>
</organism>
<keyword evidence="1" id="KW-0175">Coiled coil</keyword>
<feature type="non-terminal residue" evidence="2">
    <location>
        <position position="1"/>
    </location>
</feature>
<accession>A0A147B746</accession>
<dbReference type="EMBL" id="GEIB01001764">
    <property type="protein sequence ID" value="JAR86603.1"/>
    <property type="molecule type" value="Transcribed_RNA"/>
</dbReference>
<name>A0A147B746_9ACAR</name>